<reference evidence="2" key="1">
    <citation type="submission" date="2022-11" db="EMBL/GenBank/DDBJ databases">
        <authorList>
            <person name="Petersen C."/>
        </authorList>
    </citation>
    <scope>NUCLEOTIDE SEQUENCE</scope>
    <source>
        <strain evidence="2">IBT 21917</strain>
    </source>
</reference>
<feature type="transmembrane region" description="Helical" evidence="1">
    <location>
        <begin position="21"/>
        <end position="44"/>
    </location>
</feature>
<evidence type="ECO:0000256" key="1">
    <source>
        <dbReference type="SAM" id="Phobius"/>
    </source>
</evidence>
<proteinExistence type="predicted"/>
<name>A0A9W9IIN1_9EURO</name>
<accession>A0A9W9IIN1</accession>
<comment type="caution">
    <text evidence="2">The sequence shown here is derived from an EMBL/GenBank/DDBJ whole genome shotgun (WGS) entry which is preliminary data.</text>
</comment>
<keyword evidence="1" id="KW-1133">Transmembrane helix</keyword>
<feature type="transmembrane region" description="Helical" evidence="1">
    <location>
        <begin position="123"/>
        <end position="144"/>
    </location>
</feature>
<sequence length="232" mass="26274">MQPTSESDGVIAQKPNRVSKAWRFFTGFFTILLLLGYLILPIVFGHPNERTRIDKTASAVFALFFIGISYIASVVIAFFQRHRKIFVLRSLCVPYLVVNVVSLFNILLNIFGRNLFPLTALRVIGIGLPAGFAVIYALVTYLIYREYGPSAGHRAEDGTPLLSEEEMQRRQLLRLLQERNSTAPSPDLVHNTFRLEIPNLEPVRKSYDNRSYSASRSWSNTSQPVSHVHSFA</sequence>
<protein>
    <submittedName>
        <fullName evidence="2">Uncharacterized protein</fullName>
    </submittedName>
</protein>
<organism evidence="2 3">
    <name type="scientific">Penicillium capsulatum</name>
    <dbReference type="NCBI Taxonomy" id="69766"/>
    <lineage>
        <taxon>Eukaryota</taxon>
        <taxon>Fungi</taxon>
        <taxon>Dikarya</taxon>
        <taxon>Ascomycota</taxon>
        <taxon>Pezizomycotina</taxon>
        <taxon>Eurotiomycetes</taxon>
        <taxon>Eurotiomycetidae</taxon>
        <taxon>Eurotiales</taxon>
        <taxon>Aspergillaceae</taxon>
        <taxon>Penicillium</taxon>
    </lineage>
</organism>
<reference evidence="2" key="2">
    <citation type="journal article" date="2023" name="IMA Fungus">
        <title>Comparative genomic study of the Penicillium genus elucidates a diverse pangenome and 15 lateral gene transfer events.</title>
        <authorList>
            <person name="Petersen C."/>
            <person name="Sorensen T."/>
            <person name="Nielsen M.R."/>
            <person name="Sondergaard T.E."/>
            <person name="Sorensen J.L."/>
            <person name="Fitzpatrick D.A."/>
            <person name="Frisvad J.C."/>
            <person name="Nielsen K.L."/>
        </authorList>
    </citation>
    <scope>NUCLEOTIDE SEQUENCE</scope>
    <source>
        <strain evidence="2">IBT 21917</strain>
    </source>
</reference>
<feature type="transmembrane region" description="Helical" evidence="1">
    <location>
        <begin position="91"/>
        <end position="111"/>
    </location>
</feature>
<dbReference type="EMBL" id="JAPQKO010000002">
    <property type="protein sequence ID" value="KAJ5179285.1"/>
    <property type="molecule type" value="Genomic_DNA"/>
</dbReference>
<gene>
    <name evidence="2" type="ORF">N7492_002495</name>
</gene>
<evidence type="ECO:0000313" key="2">
    <source>
        <dbReference type="EMBL" id="KAJ5179285.1"/>
    </source>
</evidence>
<dbReference type="Proteomes" id="UP001146351">
    <property type="component" value="Unassembled WGS sequence"/>
</dbReference>
<keyword evidence="3" id="KW-1185">Reference proteome</keyword>
<keyword evidence="1" id="KW-0812">Transmembrane</keyword>
<dbReference type="OrthoDB" id="3254104at2759"/>
<feature type="transmembrane region" description="Helical" evidence="1">
    <location>
        <begin position="56"/>
        <end position="79"/>
    </location>
</feature>
<dbReference type="AlphaFoldDB" id="A0A9W9IIN1"/>
<keyword evidence="1" id="KW-0472">Membrane</keyword>
<evidence type="ECO:0000313" key="3">
    <source>
        <dbReference type="Proteomes" id="UP001146351"/>
    </source>
</evidence>